<evidence type="ECO:0000313" key="4">
    <source>
        <dbReference type="Proteomes" id="UP000186235"/>
    </source>
</evidence>
<dbReference type="AlphaFoldDB" id="A0A1N6W311"/>
<keyword evidence="4" id="KW-1185">Reference proteome</keyword>
<dbReference type="EMBL" id="FTMI01000009">
    <property type="protein sequence ID" value="SIQ84418.1"/>
    <property type="molecule type" value="Genomic_DNA"/>
</dbReference>
<dbReference type="RefSeq" id="WP_143311211.1">
    <property type="nucleotide sequence ID" value="NZ_FTMI01000009.1"/>
</dbReference>
<evidence type="ECO:0000256" key="1">
    <source>
        <dbReference type="SAM" id="MobiDB-lite"/>
    </source>
</evidence>
<feature type="compositionally biased region" description="Low complexity" evidence="1">
    <location>
        <begin position="206"/>
        <end position="275"/>
    </location>
</feature>
<feature type="signal peptide" evidence="2">
    <location>
        <begin position="1"/>
        <end position="27"/>
    </location>
</feature>
<dbReference type="Proteomes" id="UP000186235">
    <property type="component" value="Unassembled WGS sequence"/>
</dbReference>
<gene>
    <name evidence="3" type="ORF">SAMN05518682_3803</name>
</gene>
<evidence type="ECO:0000313" key="3">
    <source>
        <dbReference type="EMBL" id="SIQ84418.1"/>
    </source>
</evidence>
<feature type="region of interest" description="Disordered" evidence="1">
    <location>
        <begin position="194"/>
        <end position="275"/>
    </location>
</feature>
<organism evidence="3 4">
    <name type="scientific">Cellulosimicrobium aquatile</name>
    <dbReference type="NCBI Taxonomy" id="1612203"/>
    <lineage>
        <taxon>Bacteria</taxon>
        <taxon>Bacillati</taxon>
        <taxon>Actinomycetota</taxon>
        <taxon>Actinomycetes</taxon>
        <taxon>Micrococcales</taxon>
        <taxon>Promicromonosporaceae</taxon>
        <taxon>Cellulosimicrobium</taxon>
    </lineage>
</organism>
<reference evidence="4" key="1">
    <citation type="submission" date="2017-01" db="EMBL/GenBank/DDBJ databases">
        <authorList>
            <person name="Varghese N."/>
            <person name="Submissions S."/>
        </authorList>
    </citation>
    <scope>NUCLEOTIDE SEQUENCE [LARGE SCALE GENOMIC DNA]</scope>
    <source>
        <strain evidence="4">3bp</strain>
    </source>
</reference>
<accession>A0A1N6W311</accession>
<feature type="chain" id="PRO_5011980707" evidence="2">
    <location>
        <begin position="28"/>
        <end position="333"/>
    </location>
</feature>
<evidence type="ECO:0000256" key="2">
    <source>
        <dbReference type="SAM" id="SignalP"/>
    </source>
</evidence>
<name>A0A1N6W311_9MICO</name>
<keyword evidence="2" id="KW-0732">Signal</keyword>
<protein>
    <submittedName>
        <fullName evidence="3">Uncharacterized protein</fullName>
    </submittedName>
</protein>
<proteinExistence type="predicted"/>
<sequence length="333" mass="34393">MRCATGLGTTAAVAALLLAGASGTTHALWRDEALTTAAVVRSGSLDVELEPQGETAPVLLVPDGRVTVDYRLAATLGGDNLDARLRLGLPTWRDVPLLDYVDVTLELRREGAEVATGTLDAQGQVLFGGSPDVPVDLATGTTTLDVTLAVQMDWDVSGHWQTALPDGDLVADLWQVRTDDDAFDDARLWRDTQGAPAPSIVTGPQTAAATETVPAPDTAVPAPDAVTTTPEVPPTTGAPAGDAPTGDATTSGGPTPVAPGAPGAAPDEPALAADDPPWATELRTLLEDLGIDPATLDPAVLDLGRLPVEVEQWAADRSVPTADVVAWLREQRP</sequence>